<keyword evidence="12 23" id="KW-0547">Nucleotide-binding</keyword>
<evidence type="ECO:0000256" key="20">
    <source>
        <dbReference type="ARBA" id="ARBA00058054"/>
    </source>
</evidence>
<dbReference type="SUPFAM" id="SSF56112">
    <property type="entry name" value="Protein kinase-like (PK-like)"/>
    <property type="match status" value="1"/>
</dbReference>
<evidence type="ECO:0000256" key="13">
    <source>
        <dbReference type="ARBA" id="ARBA00022777"/>
    </source>
</evidence>
<dbReference type="InterPro" id="IPR011009">
    <property type="entry name" value="Kinase-like_dom_sf"/>
</dbReference>
<keyword evidence="18" id="KW-0675">Receptor</keyword>
<evidence type="ECO:0000256" key="24">
    <source>
        <dbReference type="SAM" id="MobiDB-lite"/>
    </source>
</evidence>
<dbReference type="PROSITE" id="PS00307">
    <property type="entry name" value="LECTIN_LEGUME_BETA"/>
    <property type="match status" value="1"/>
</dbReference>
<feature type="transmembrane region" description="Helical" evidence="25">
    <location>
        <begin position="304"/>
        <end position="326"/>
    </location>
</feature>
<dbReference type="SMART" id="SM00220">
    <property type="entry name" value="S_TKc"/>
    <property type="match status" value="1"/>
</dbReference>
<proteinExistence type="inferred from homology"/>
<dbReference type="InterPro" id="IPR017441">
    <property type="entry name" value="Protein_kinase_ATP_BS"/>
</dbReference>
<dbReference type="SUPFAM" id="SSF49899">
    <property type="entry name" value="Concanavalin A-like lectins/glucanases"/>
    <property type="match status" value="1"/>
</dbReference>
<dbReference type="Proteomes" id="UP001159364">
    <property type="component" value="Linkage Group LG04"/>
</dbReference>
<evidence type="ECO:0000256" key="21">
    <source>
        <dbReference type="ARBA" id="ARBA00058818"/>
    </source>
</evidence>
<sequence length="712" mass="79721">MAVLKSWISRLQSTNIHFLLSLFIIISFTSVKSSATPIKFSFSRFDQNNNEIFLEKDASVSDGEIQLTLNQLDKEQRARFGRATYSKPLHLWDRPSGNLTNFTTHFSFIINSLGSDVYGDGIAFFLAPNGSRLYPDVRDGGGLGLARNFWVATNKTENHFVAVEFDTYQNEWDPKRNHVGIDVNSMESIVNVSWNGGIKQGNKTDVWINYDSSLKFLDVKFTYIGEDNLSKISNISTAVDLANYLPEWVTIGFSGSTGYSYEINTICSWDFNSTTDIVENHESDVVLEPAGGRSAKENKWKIQVIAGFSIGACVLITGVVLIYFVLKRKRKKQRKADFPLFDVSFGDDFKNGTGGKNFSYDELVTATNNFSETQKLGEGGSGAVYKGYLKDLKLHIAVKRVLRLSKQGIKEYASEVKIISRIRHKNLVKLIGWCHEKELLLAYEFMPNGSLDAHLFKGKSLLSWEVRHKIAQDLASALFYLHEEGDQCVLHRDIKPSNIMLDSNFIAKLGDFGLARLVDHAKGCRTTILAGTMGYMAPECFKSGNASKESDIYSFGVVTLEIACGKRVVESWMDENQATIVEWVWELYSTGKILEAADQKLCGNFDEEQMKRVMIVGLWCVHPDRKLRPSIRQVINILLNFETPLPVIPTEMPMPSYLAPPSKPSSFYHLSTTSSSVNSNGRHVDSSNHGDRADSPKHETSLGDSFSCIGSS</sequence>
<evidence type="ECO:0000256" key="19">
    <source>
        <dbReference type="ARBA" id="ARBA00023180"/>
    </source>
</evidence>
<evidence type="ECO:0000256" key="17">
    <source>
        <dbReference type="ARBA" id="ARBA00023136"/>
    </source>
</evidence>
<feature type="domain" description="Protein kinase" evidence="26">
    <location>
        <begin position="370"/>
        <end position="648"/>
    </location>
</feature>
<dbReference type="Gene3D" id="3.30.200.20">
    <property type="entry name" value="Phosphorylase Kinase, domain 1"/>
    <property type="match status" value="1"/>
</dbReference>
<gene>
    <name evidence="27" type="ORF">K2173_023909</name>
</gene>
<evidence type="ECO:0000256" key="1">
    <source>
        <dbReference type="ARBA" id="ARBA00004251"/>
    </source>
</evidence>
<evidence type="ECO:0000313" key="28">
    <source>
        <dbReference type="Proteomes" id="UP001159364"/>
    </source>
</evidence>
<dbReference type="PANTHER" id="PTHR27007">
    <property type="match status" value="1"/>
</dbReference>
<protein>
    <recommendedName>
        <fullName evidence="5">non-specific serine/threonine protein kinase</fullName>
        <ecNumber evidence="5">2.7.11.1</ecNumber>
    </recommendedName>
</protein>
<dbReference type="InterPro" id="IPR013320">
    <property type="entry name" value="ConA-like_dom_sf"/>
</dbReference>
<evidence type="ECO:0000256" key="12">
    <source>
        <dbReference type="ARBA" id="ARBA00022741"/>
    </source>
</evidence>
<comment type="similarity">
    <text evidence="3">In the N-terminal section; belongs to the leguminous lectin family.</text>
</comment>
<dbReference type="PROSITE" id="PS00108">
    <property type="entry name" value="PROTEIN_KINASE_ST"/>
    <property type="match status" value="1"/>
</dbReference>
<keyword evidence="11" id="KW-0430">Lectin</keyword>
<evidence type="ECO:0000313" key="27">
    <source>
        <dbReference type="EMBL" id="KAJ8768914.1"/>
    </source>
</evidence>
<keyword evidence="6" id="KW-1003">Cell membrane</keyword>
<evidence type="ECO:0000256" key="15">
    <source>
        <dbReference type="ARBA" id="ARBA00022840"/>
    </source>
</evidence>
<dbReference type="Gene3D" id="2.60.120.200">
    <property type="match status" value="1"/>
</dbReference>
<dbReference type="GO" id="GO:0005886">
    <property type="term" value="C:plasma membrane"/>
    <property type="evidence" value="ECO:0007669"/>
    <property type="project" value="UniProtKB-SubCell"/>
</dbReference>
<evidence type="ECO:0000256" key="3">
    <source>
        <dbReference type="ARBA" id="ARBA00008536"/>
    </source>
</evidence>
<dbReference type="AlphaFoldDB" id="A0AAV8TSQ6"/>
<evidence type="ECO:0000256" key="10">
    <source>
        <dbReference type="ARBA" id="ARBA00022729"/>
    </source>
</evidence>
<dbReference type="PROSITE" id="PS00107">
    <property type="entry name" value="PROTEIN_KINASE_ATP"/>
    <property type="match status" value="1"/>
</dbReference>
<comment type="function">
    <text evidence="21">Promotes hydrogen peroxide H(2)O(2) production and cell death.</text>
</comment>
<accession>A0AAV8TSQ6</accession>
<evidence type="ECO:0000256" key="9">
    <source>
        <dbReference type="ARBA" id="ARBA00022692"/>
    </source>
</evidence>
<evidence type="ECO:0000256" key="6">
    <source>
        <dbReference type="ARBA" id="ARBA00022475"/>
    </source>
</evidence>
<feature type="binding site" evidence="23">
    <location>
        <position position="399"/>
    </location>
    <ligand>
        <name>ATP</name>
        <dbReference type="ChEBI" id="CHEBI:30616"/>
    </ligand>
</feature>
<keyword evidence="9 25" id="KW-0812">Transmembrane</keyword>
<dbReference type="PROSITE" id="PS00308">
    <property type="entry name" value="LECTIN_LEGUME_ALPHA"/>
    <property type="match status" value="1"/>
</dbReference>
<dbReference type="InterPro" id="IPR050528">
    <property type="entry name" value="L-type_Lectin-RKs"/>
</dbReference>
<feature type="region of interest" description="Disordered" evidence="24">
    <location>
        <begin position="669"/>
        <end position="712"/>
    </location>
</feature>
<evidence type="ECO:0000256" key="5">
    <source>
        <dbReference type="ARBA" id="ARBA00012513"/>
    </source>
</evidence>
<dbReference type="FunFam" id="3.30.200.20:FF:000168">
    <property type="entry name" value="L-type lectin-domain containing receptor kinase IX.1"/>
    <property type="match status" value="1"/>
</dbReference>
<dbReference type="Pfam" id="PF00139">
    <property type="entry name" value="Lectin_legB"/>
    <property type="match status" value="1"/>
</dbReference>
<dbReference type="FunFam" id="2.60.120.200:FF:000103">
    <property type="entry name" value="L-type lectin-domain containing receptor kinase IX.1"/>
    <property type="match status" value="1"/>
</dbReference>
<comment type="similarity">
    <text evidence="4">In the C-terminal section; belongs to the protein kinase superfamily. Ser/Thr protein kinase family.</text>
</comment>
<dbReference type="PROSITE" id="PS50011">
    <property type="entry name" value="PROTEIN_KINASE_DOM"/>
    <property type="match status" value="1"/>
</dbReference>
<evidence type="ECO:0000256" key="8">
    <source>
        <dbReference type="ARBA" id="ARBA00022679"/>
    </source>
</evidence>
<evidence type="ECO:0000256" key="14">
    <source>
        <dbReference type="ARBA" id="ARBA00022821"/>
    </source>
</evidence>
<keyword evidence="10" id="KW-0732">Signal</keyword>
<keyword evidence="8" id="KW-0808">Transferase</keyword>
<keyword evidence="19" id="KW-0325">Glycoprotein</keyword>
<comment type="function">
    <text evidence="20">Involved in resistance response to the pathogenic oomycetes Phytophthora infestans and Phytophthora capsici.</text>
</comment>
<keyword evidence="17 25" id="KW-0472">Membrane</keyword>
<feature type="compositionally biased region" description="Polar residues" evidence="24">
    <location>
        <begin position="702"/>
        <end position="712"/>
    </location>
</feature>
<dbReference type="GO" id="GO:0004674">
    <property type="term" value="F:protein serine/threonine kinase activity"/>
    <property type="evidence" value="ECO:0007669"/>
    <property type="project" value="UniProtKB-KW"/>
</dbReference>
<evidence type="ECO:0000259" key="26">
    <source>
        <dbReference type="PROSITE" id="PS50011"/>
    </source>
</evidence>
<dbReference type="GO" id="GO:0002229">
    <property type="term" value="P:defense response to oomycetes"/>
    <property type="evidence" value="ECO:0007669"/>
    <property type="project" value="UniProtKB-ARBA"/>
</dbReference>
<dbReference type="FunFam" id="1.10.510.10:FF:000240">
    <property type="entry name" value="Lectin-domain containing receptor kinase A4.3"/>
    <property type="match status" value="1"/>
</dbReference>
<comment type="caution">
    <text evidence="27">The sequence shown here is derived from an EMBL/GenBank/DDBJ whole genome shotgun (WGS) entry which is preliminary data.</text>
</comment>
<evidence type="ECO:0000256" key="23">
    <source>
        <dbReference type="PROSITE-ProRule" id="PRU10141"/>
    </source>
</evidence>
<dbReference type="Gene3D" id="1.10.510.10">
    <property type="entry name" value="Transferase(Phosphotransferase) domain 1"/>
    <property type="match status" value="1"/>
</dbReference>
<dbReference type="EMBL" id="JAIWQS010000004">
    <property type="protein sequence ID" value="KAJ8768914.1"/>
    <property type="molecule type" value="Genomic_DNA"/>
</dbReference>
<dbReference type="InterPro" id="IPR019825">
    <property type="entry name" value="Lectin_legB_Mn/Ca_BS"/>
</dbReference>
<keyword evidence="16 25" id="KW-1133">Transmembrane helix</keyword>
<reference evidence="27 28" key="1">
    <citation type="submission" date="2021-09" db="EMBL/GenBank/DDBJ databases">
        <title>Genomic insights and catalytic innovation underlie evolution of tropane alkaloids biosynthesis.</title>
        <authorList>
            <person name="Wang Y.-J."/>
            <person name="Tian T."/>
            <person name="Huang J.-P."/>
            <person name="Huang S.-X."/>
        </authorList>
    </citation>
    <scope>NUCLEOTIDE SEQUENCE [LARGE SCALE GENOMIC DNA]</scope>
    <source>
        <strain evidence="27">KIB-2018</strain>
        <tissue evidence="27">Leaf</tissue>
    </source>
</reference>
<dbReference type="Pfam" id="PF00069">
    <property type="entry name" value="Pkinase"/>
    <property type="match status" value="1"/>
</dbReference>
<evidence type="ECO:0000256" key="2">
    <source>
        <dbReference type="ARBA" id="ARBA00007606"/>
    </source>
</evidence>
<dbReference type="InterPro" id="IPR000719">
    <property type="entry name" value="Prot_kinase_dom"/>
</dbReference>
<keyword evidence="7" id="KW-0723">Serine/threonine-protein kinase</keyword>
<keyword evidence="28" id="KW-1185">Reference proteome</keyword>
<comment type="subunit">
    <text evidence="22">Interacts with ABCG40.</text>
</comment>
<dbReference type="InterPro" id="IPR008271">
    <property type="entry name" value="Ser/Thr_kinase_AS"/>
</dbReference>
<evidence type="ECO:0000256" key="7">
    <source>
        <dbReference type="ARBA" id="ARBA00022527"/>
    </source>
</evidence>
<dbReference type="GO" id="GO:0005524">
    <property type="term" value="F:ATP binding"/>
    <property type="evidence" value="ECO:0007669"/>
    <property type="project" value="UniProtKB-UniRule"/>
</dbReference>
<evidence type="ECO:0000256" key="25">
    <source>
        <dbReference type="SAM" id="Phobius"/>
    </source>
</evidence>
<name>A0AAV8TSQ6_9ROSI</name>
<dbReference type="InterPro" id="IPR000985">
    <property type="entry name" value="Lectin_LegA_CS"/>
</dbReference>
<evidence type="ECO:0000256" key="16">
    <source>
        <dbReference type="ARBA" id="ARBA00022989"/>
    </source>
</evidence>
<comment type="similarity">
    <text evidence="2">Belongs to the leguminous lectin family.</text>
</comment>
<evidence type="ECO:0000256" key="18">
    <source>
        <dbReference type="ARBA" id="ARBA00023170"/>
    </source>
</evidence>
<evidence type="ECO:0000256" key="4">
    <source>
        <dbReference type="ARBA" id="ARBA00010217"/>
    </source>
</evidence>
<dbReference type="GO" id="GO:0030246">
    <property type="term" value="F:carbohydrate binding"/>
    <property type="evidence" value="ECO:0007669"/>
    <property type="project" value="UniProtKB-KW"/>
</dbReference>
<organism evidence="27 28">
    <name type="scientific">Erythroxylum novogranatense</name>
    <dbReference type="NCBI Taxonomy" id="1862640"/>
    <lineage>
        <taxon>Eukaryota</taxon>
        <taxon>Viridiplantae</taxon>
        <taxon>Streptophyta</taxon>
        <taxon>Embryophyta</taxon>
        <taxon>Tracheophyta</taxon>
        <taxon>Spermatophyta</taxon>
        <taxon>Magnoliopsida</taxon>
        <taxon>eudicotyledons</taxon>
        <taxon>Gunneridae</taxon>
        <taxon>Pentapetalae</taxon>
        <taxon>rosids</taxon>
        <taxon>fabids</taxon>
        <taxon>Malpighiales</taxon>
        <taxon>Erythroxylaceae</taxon>
        <taxon>Erythroxylum</taxon>
    </lineage>
</organism>
<evidence type="ECO:0000256" key="22">
    <source>
        <dbReference type="ARBA" id="ARBA00063357"/>
    </source>
</evidence>
<evidence type="ECO:0000256" key="11">
    <source>
        <dbReference type="ARBA" id="ARBA00022734"/>
    </source>
</evidence>
<comment type="subcellular location">
    <subcellularLocation>
        <location evidence="1">Cell membrane</location>
        <topology evidence="1">Single-pass type I membrane protein</topology>
    </subcellularLocation>
</comment>
<keyword evidence="15 23" id="KW-0067">ATP-binding</keyword>
<feature type="compositionally biased region" description="Basic and acidic residues" evidence="24">
    <location>
        <begin position="682"/>
        <end position="701"/>
    </location>
</feature>
<dbReference type="InterPro" id="IPR001220">
    <property type="entry name" value="Legume_lectin_dom"/>
</dbReference>
<keyword evidence="13" id="KW-0418">Kinase</keyword>
<dbReference type="CDD" id="cd06899">
    <property type="entry name" value="lectin_legume_LecRK_Arcelin_ConA"/>
    <property type="match status" value="1"/>
</dbReference>
<dbReference type="EC" id="2.7.11.1" evidence="5"/>
<keyword evidence="14" id="KW-0611">Plant defense</keyword>
<dbReference type="GO" id="GO:0009626">
    <property type="term" value="P:plant-type hypersensitive response"/>
    <property type="evidence" value="ECO:0007669"/>
    <property type="project" value="UniProtKB-ARBA"/>
</dbReference>